<dbReference type="InterPro" id="IPR029058">
    <property type="entry name" value="AB_hydrolase_fold"/>
</dbReference>
<gene>
    <name evidence="5" type="ORF">RD110_08250</name>
</gene>
<dbReference type="EC" id="3.1.1.-" evidence="3"/>
<dbReference type="InterPro" id="IPR019826">
    <property type="entry name" value="Carboxylesterase_B_AS"/>
</dbReference>
<evidence type="ECO:0000313" key="5">
    <source>
        <dbReference type="EMBL" id="APW37190.1"/>
    </source>
</evidence>
<dbReference type="PANTHER" id="PTHR48081:SF33">
    <property type="entry name" value="KYNURENINE FORMAMIDASE"/>
    <property type="match status" value="1"/>
</dbReference>
<evidence type="ECO:0000256" key="1">
    <source>
        <dbReference type="ARBA" id="ARBA00005964"/>
    </source>
</evidence>
<dbReference type="EMBL" id="CP019236">
    <property type="protein sequence ID" value="APW37190.1"/>
    <property type="molecule type" value="Genomic_DNA"/>
</dbReference>
<name>A0A1P8JTT6_9BURK</name>
<dbReference type="AlphaFoldDB" id="A0A1P8JTT6"/>
<dbReference type="KEGG" id="rhy:RD110_08250"/>
<dbReference type="PROSITE" id="PS00122">
    <property type="entry name" value="CARBOXYLESTERASE_B_1"/>
    <property type="match status" value="1"/>
</dbReference>
<dbReference type="GO" id="GO:0016787">
    <property type="term" value="F:hydrolase activity"/>
    <property type="evidence" value="ECO:0007669"/>
    <property type="project" value="UniProtKB-KW"/>
</dbReference>
<comment type="similarity">
    <text evidence="1 3">Belongs to the type-B carboxylesterase/lipase family.</text>
</comment>
<accession>A0A1P8JTT6</accession>
<evidence type="ECO:0000256" key="2">
    <source>
        <dbReference type="ARBA" id="ARBA00022801"/>
    </source>
</evidence>
<dbReference type="SUPFAM" id="SSF53474">
    <property type="entry name" value="alpha/beta-Hydrolases"/>
    <property type="match status" value="1"/>
</dbReference>
<dbReference type="InterPro" id="IPR050300">
    <property type="entry name" value="GDXG_lipolytic_enzyme"/>
</dbReference>
<organism evidence="5 6">
    <name type="scientific">Rhodoferax koreensis</name>
    <dbReference type="NCBI Taxonomy" id="1842727"/>
    <lineage>
        <taxon>Bacteria</taxon>
        <taxon>Pseudomonadati</taxon>
        <taxon>Pseudomonadota</taxon>
        <taxon>Betaproteobacteria</taxon>
        <taxon>Burkholderiales</taxon>
        <taxon>Comamonadaceae</taxon>
        <taxon>Rhodoferax</taxon>
    </lineage>
</organism>
<dbReference type="PANTHER" id="PTHR48081">
    <property type="entry name" value="AB HYDROLASE SUPERFAMILY PROTEIN C4A8.06C"/>
    <property type="match status" value="1"/>
</dbReference>
<dbReference type="Proteomes" id="UP000186609">
    <property type="component" value="Chromosome"/>
</dbReference>
<dbReference type="STRING" id="1842727.RD110_08250"/>
<feature type="domain" description="Carboxylesterase type B" evidence="4">
    <location>
        <begin position="51"/>
        <end position="151"/>
    </location>
</feature>
<dbReference type="Gene3D" id="3.40.50.1820">
    <property type="entry name" value="alpha/beta hydrolase"/>
    <property type="match status" value="1"/>
</dbReference>
<evidence type="ECO:0000259" key="4">
    <source>
        <dbReference type="Pfam" id="PF00135"/>
    </source>
</evidence>
<dbReference type="Pfam" id="PF00135">
    <property type="entry name" value="COesterase"/>
    <property type="match status" value="1"/>
</dbReference>
<proteinExistence type="inferred from homology"/>
<evidence type="ECO:0000256" key="3">
    <source>
        <dbReference type="RuleBase" id="RU361235"/>
    </source>
</evidence>
<sequence>MYNNRALVPEHPRHLAHWAETSARVRRRKGCTLDAAYGDGAMEKLDIFPAAGAKAPVLVFIHGGYWRSLDKAEHAFVAPAFNRVGACVVLPNYDLCPTVTIAQIVLQQVQALAWVYRNIARFGGDPKRITVVGHSAGGHLAAMLLACQWTAVGTDLPARLVRHVLSISGLYELESIRRTPFLAEALRLTSAQARQSSPAWMPAPKNGQLFSVVGGDESAEFLRHNALIQQAWGTETVPVSETLPGLNHFSIVEALTRPRHRLHQLACQLLLQ</sequence>
<keyword evidence="6" id="KW-1185">Reference proteome</keyword>
<protein>
    <recommendedName>
        <fullName evidence="3">Carboxylic ester hydrolase</fullName>
        <ecNumber evidence="3">3.1.1.-</ecNumber>
    </recommendedName>
</protein>
<keyword evidence="2 3" id="KW-0378">Hydrolase</keyword>
<reference evidence="5 6" key="1">
    <citation type="submission" date="2017-01" db="EMBL/GenBank/DDBJ databases">
        <authorList>
            <person name="Mah S.A."/>
            <person name="Swanson W.J."/>
            <person name="Moy G.W."/>
            <person name="Vacquier V.D."/>
        </authorList>
    </citation>
    <scope>NUCLEOTIDE SEQUENCE [LARGE SCALE GENOMIC DNA]</scope>
    <source>
        <strain evidence="5 6">DCY110</strain>
    </source>
</reference>
<evidence type="ECO:0000313" key="6">
    <source>
        <dbReference type="Proteomes" id="UP000186609"/>
    </source>
</evidence>
<dbReference type="InterPro" id="IPR002018">
    <property type="entry name" value="CarbesteraseB"/>
</dbReference>